<reference evidence="3 4" key="1">
    <citation type="submission" date="2022-01" db="EMBL/GenBank/DDBJ databases">
        <title>A high-quality chromosome-level genome assembly of rohu carp, Labeo rohita.</title>
        <authorList>
            <person name="Arick M.A. II"/>
            <person name="Hsu C.-Y."/>
            <person name="Magbanua Z."/>
            <person name="Pechanova O."/>
            <person name="Grover C."/>
            <person name="Miller E."/>
            <person name="Thrash A."/>
            <person name="Ezzel L."/>
            <person name="Alam S."/>
            <person name="Benzie J."/>
            <person name="Hamilton M."/>
            <person name="Karsi A."/>
            <person name="Lawrence M.L."/>
            <person name="Peterson D.G."/>
        </authorList>
    </citation>
    <scope>NUCLEOTIDE SEQUENCE [LARGE SCALE GENOMIC DNA]</scope>
    <source>
        <strain evidence="4">BAU-BD-2019</strain>
        <tissue evidence="3">Blood</tissue>
    </source>
</reference>
<sequence>MLFSLDRFQVLLRALHFANNATANLRDPLNKIRNVFTSLMAAFGQMFVPYRVLCIDESLLLWKGRLRFRQYIPSKRKRFGIKLFMLGDGLTGYVLNVIVYTGSSTDITHTHQDFVCLAHSC</sequence>
<dbReference type="Proteomes" id="UP000830375">
    <property type="component" value="Unassembled WGS sequence"/>
</dbReference>
<dbReference type="EMBL" id="JACTAM010000009">
    <property type="protein sequence ID" value="KAI2661017.1"/>
    <property type="molecule type" value="Genomic_DNA"/>
</dbReference>
<keyword evidence="1" id="KW-1133">Transmembrane helix</keyword>
<proteinExistence type="predicted"/>
<protein>
    <submittedName>
        <fullName evidence="3">PiggyBac transposable element-derived protein 4</fullName>
    </submittedName>
</protein>
<evidence type="ECO:0000256" key="1">
    <source>
        <dbReference type="SAM" id="Phobius"/>
    </source>
</evidence>
<feature type="transmembrane region" description="Helical" evidence="1">
    <location>
        <begin position="83"/>
        <end position="102"/>
    </location>
</feature>
<evidence type="ECO:0000313" key="4">
    <source>
        <dbReference type="Proteomes" id="UP000830375"/>
    </source>
</evidence>
<keyword evidence="1" id="KW-0472">Membrane</keyword>
<gene>
    <name evidence="3" type="ORF">H4Q32_027614</name>
</gene>
<name>A0ABQ8MFG4_LABRO</name>
<dbReference type="InterPro" id="IPR029526">
    <property type="entry name" value="PGBD"/>
</dbReference>
<feature type="domain" description="PiggyBac transposable element-derived protein" evidence="2">
    <location>
        <begin position="3"/>
        <end position="107"/>
    </location>
</feature>
<evidence type="ECO:0000259" key="2">
    <source>
        <dbReference type="Pfam" id="PF13843"/>
    </source>
</evidence>
<dbReference type="Pfam" id="PF13843">
    <property type="entry name" value="DDE_Tnp_1_7"/>
    <property type="match status" value="1"/>
</dbReference>
<dbReference type="PANTHER" id="PTHR46599">
    <property type="entry name" value="PIGGYBAC TRANSPOSABLE ELEMENT-DERIVED PROTEIN 4"/>
    <property type="match status" value="1"/>
</dbReference>
<comment type="caution">
    <text evidence="3">The sequence shown here is derived from an EMBL/GenBank/DDBJ whole genome shotgun (WGS) entry which is preliminary data.</text>
</comment>
<dbReference type="PANTHER" id="PTHR46599:SF3">
    <property type="entry name" value="PIGGYBAC TRANSPOSABLE ELEMENT-DERIVED PROTEIN 4"/>
    <property type="match status" value="1"/>
</dbReference>
<evidence type="ECO:0000313" key="3">
    <source>
        <dbReference type="EMBL" id="KAI2661017.1"/>
    </source>
</evidence>
<keyword evidence="1" id="KW-0812">Transmembrane</keyword>
<organism evidence="3 4">
    <name type="scientific">Labeo rohita</name>
    <name type="common">Indian major carp</name>
    <name type="synonym">Cyprinus rohita</name>
    <dbReference type="NCBI Taxonomy" id="84645"/>
    <lineage>
        <taxon>Eukaryota</taxon>
        <taxon>Metazoa</taxon>
        <taxon>Chordata</taxon>
        <taxon>Craniata</taxon>
        <taxon>Vertebrata</taxon>
        <taxon>Euteleostomi</taxon>
        <taxon>Actinopterygii</taxon>
        <taxon>Neopterygii</taxon>
        <taxon>Teleostei</taxon>
        <taxon>Ostariophysi</taxon>
        <taxon>Cypriniformes</taxon>
        <taxon>Cyprinidae</taxon>
        <taxon>Labeoninae</taxon>
        <taxon>Labeonini</taxon>
        <taxon>Labeo</taxon>
    </lineage>
</organism>
<accession>A0ABQ8MFG4</accession>
<keyword evidence="4" id="KW-1185">Reference proteome</keyword>